<accession>A0ABQ6MCM8</accession>
<dbReference type="EMBL" id="BRYB01001353">
    <property type="protein sequence ID" value="GMI23818.1"/>
    <property type="molecule type" value="Genomic_DNA"/>
</dbReference>
<protein>
    <recommendedName>
        <fullName evidence="4">RAP domain-containing protein</fullName>
    </recommendedName>
</protein>
<dbReference type="Proteomes" id="UP001165060">
    <property type="component" value="Unassembled WGS sequence"/>
</dbReference>
<proteinExistence type="predicted"/>
<feature type="compositionally biased region" description="Pro residues" evidence="1">
    <location>
        <begin position="136"/>
        <end position="148"/>
    </location>
</feature>
<name>A0ABQ6MCM8_9STRA</name>
<evidence type="ECO:0000313" key="2">
    <source>
        <dbReference type="EMBL" id="GMI23818.1"/>
    </source>
</evidence>
<dbReference type="InterPro" id="IPR050870">
    <property type="entry name" value="FAST_kinase"/>
</dbReference>
<feature type="compositionally biased region" description="Basic and acidic residues" evidence="1">
    <location>
        <begin position="26"/>
        <end position="52"/>
    </location>
</feature>
<reference evidence="2 3" key="1">
    <citation type="journal article" date="2023" name="Commun. Biol.">
        <title>Genome analysis of Parmales, the sister group of diatoms, reveals the evolutionary specialization of diatoms from phago-mixotrophs to photoautotrophs.</title>
        <authorList>
            <person name="Ban H."/>
            <person name="Sato S."/>
            <person name="Yoshikawa S."/>
            <person name="Yamada K."/>
            <person name="Nakamura Y."/>
            <person name="Ichinomiya M."/>
            <person name="Sato N."/>
            <person name="Blanc-Mathieu R."/>
            <person name="Endo H."/>
            <person name="Kuwata A."/>
            <person name="Ogata H."/>
        </authorList>
    </citation>
    <scope>NUCLEOTIDE SEQUENCE [LARGE SCALE GENOMIC DNA]</scope>
</reference>
<feature type="compositionally biased region" description="Polar residues" evidence="1">
    <location>
        <begin position="1"/>
        <end position="12"/>
    </location>
</feature>
<dbReference type="PANTHER" id="PTHR21228:SF40">
    <property type="entry name" value="LD45607P"/>
    <property type="match status" value="1"/>
</dbReference>
<evidence type="ECO:0000256" key="1">
    <source>
        <dbReference type="SAM" id="MobiDB-lite"/>
    </source>
</evidence>
<keyword evidence="3" id="KW-1185">Reference proteome</keyword>
<feature type="region of interest" description="Disordered" evidence="1">
    <location>
        <begin position="1"/>
        <end position="68"/>
    </location>
</feature>
<sequence length="811" mass="88757">MLLSSPNRSYSTDWALPPDGPPDGPVGEHPDSHPDSHPDFHPDAHPGSHPDFPRSQPHAPLSVLDDLSLPSPVLSSLPSFLSDLNPDHKPARRRRHLKRYLLGQIEDKEQAAEVAELLIPTVPNPHTSDSSYSVPYAPPPPSLSPDPPLSSFAPRKPASAPPSFSFKSLSINKKIVAAHNNQLPIGELLDIYSPSNIRHFNPTNFSTLIHRLSVHPDKLELASEPLRSVYAGLLDDLASKLCSPAALDLAGPRNTASILHSLGARLSDPELPPPPASLFDVVVDNAEQVVDVGNPDVTPQQISNIAVALIKTHHPNTRTFLSAIVPHVDWFLDNYRQTNELSSLLHSFAKASFACPPLFEGADEPSLRAFSSISRNNQQLANTLWAYATVNVKHPLAAPVSPTLVLKELSDPIVCDKLVYMSSSQAICNLAWALSVLCPNDWFQPSDRNDEASHPLLLSIERNIELVLKDCSPQEIANLLSAFARFKLRSFPVFQAAEKYAYFVTDEGTPAEMRDYLNSYARMKLLSPLVLQSIDSRADFIGACGSPLDIGLIMNAFARMNRKPEELIAFLGAADLDALFDPAADPDCAAAICNTIWALSVVGLDDPRNIELVRQLWAKIQAAFGRTLSFKREEMNMLTTAWHLAQSHGVELDRTEEVYDAMCAAGDDDDDDDSVSPTLKPSSSMAHKRCSQLLSEMGFAHKNEVKPLEKFPDILRVDIVGHANASAADKVAIEIDGVFHYNTHLGCGKAEWTDHGWVGDESGNTVAKRRLLESFGYSVINFQAREEYGKSDKAVKKSLASALSKVGVEVL</sequence>
<feature type="region of interest" description="Disordered" evidence="1">
    <location>
        <begin position="122"/>
        <end position="156"/>
    </location>
</feature>
<evidence type="ECO:0000313" key="3">
    <source>
        <dbReference type="Proteomes" id="UP001165060"/>
    </source>
</evidence>
<comment type="caution">
    <text evidence="2">The sequence shown here is derived from an EMBL/GenBank/DDBJ whole genome shotgun (WGS) entry which is preliminary data.</text>
</comment>
<gene>
    <name evidence="2" type="ORF">TeGR_g13531</name>
</gene>
<evidence type="ECO:0008006" key="4">
    <source>
        <dbReference type="Google" id="ProtNLM"/>
    </source>
</evidence>
<dbReference type="PANTHER" id="PTHR21228">
    <property type="entry name" value="FAST LEU-RICH DOMAIN-CONTAINING"/>
    <property type="match status" value="1"/>
</dbReference>
<organism evidence="2 3">
    <name type="scientific">Tetraparma gracilis</name>
    <dbReference type="NCBI Taxonomy" id="2962635"/>
    <lineage>
        <taxon>Eukaryota</taxon>
        <taxon>Sar</taxon>
        <taxon>Stramenopiles</taxon>
        <taxon>Ochrophyta</taxon>
        <taxon>Bolidophyceae</taxon>
        <taxon>Parmales</taxon>
        <taxon>Triparmaceae</taxon>
        <taxon>Tetraparma</taxon>
    </lineage>
</organism>